<proteinExistence type="inferred from homology"/>
<comment type="subcellular location">
    <subcellularLocation>
        <location evidence="5">Cytoplasm</location>
    </subcellularLocation>
    <text evidence="5">Localizes to the division site, in a FtsZ-dependent manner.</text>
</comment>
<dbReference type="Proteomes" id="UP000638648">
    <property type="component" value="Unassembled WGS sequence"/>
</dbReference>
<dbReference type="Pfam" id="PF04472">
    <property type="entry name" value="SepF"/>
    <property type="match status" value="1"/>
</dbReference>
<keyword evidence="2 5" id="KW-0717">Septation</keyword>
<dbReference type="InterPro" id="IPR007561">
    <property type="entry name" value="Cell_div_SepF/SepF-rel"/>
</dbReference>
<dbReference type="RefSeq" id="WP_192748092.1">
    <property type="nucleotide sequence ID" value="NZ_BAABJL010000055.1"/>
</dbReference>
<reference evidence="6" key="1">
    <citation type="submission" date="2020-10" db="EMBL/GenBank/DDBJ databases">
        <title>Sequencing the genomes of 1000 actinobacteria strains.</title>
        <authorList>
            <person name="Klenk H.-P."/>
        </authorList>
    </citation>
    <scope>NUCLEOTIDE SEQUENCE</scope>
    <source>
        <strain evidence="6">DSM 45354</strain>
    </source>
</reference>
<comment type="function">
    <text evidence="4 5">Cell division protein that is part of the divisome complex and is recruited early to the Z-ring. Probably stimulates Z-ring formation, perhaps through the cross-linking of FtsZ protofilaments. Its function overlaps with FtsA.</text>
</comment>
<dbReference type="EMBL" id="JADBEM010000001">
    <property type="protein sequence ID" value="MBE1603213.1"/>
    <property type="molecule type" value="Genomic_DNA"/>
</dbReference>
<evidence type="ECO:0000256" key="4">
    <source>
        <dbReference type="ARBA" id="ARBA00044936"/>
    </source>
</evidence>
<dbReference type="Gene3D" id="3.30.110.150">
    <property type="entry name" value="SepF-like protein"/>
    <property type="match status" value="1"/>
</dbReference>
<gene>
    <name evidence="5" type="primary">sepF</name>
    <name evidence="6" type="ORF">HEB94_000061</name>
</gene>
<dbReference type="PANTHER" id="PTHR35798:SF1">
    <property type="entry name" value="CELL DIVISION PROTEIN SEPF"/>
    <property type="match status" value="1"/>
</dbReference>
<comment type="similarity">
    <text evidence="5">Belongs to the SepF family.</text>
</comment>
<dbReference type="GO" id="GO:0000917">
    <property type="term" value="P:division septum assembly"/>
    <property type="evidence" value="ECO:0007669"/>
    <property type="project" value="UniProtKB-KW"/>
</dbReference>
<evidence type="ECO:0000313" key="6">
    <source>
        <dbReference type="EMBL" id="MBE1603213.1"/>
    </source>
</evidence>
<sequence>MEEFVSALAAAFEVALDLESSAPVVAVLDQWKDAAAAHADPEIATQLLTQRTGDVGAAAPMPRVVTMRLRTYKDTTQMARHLRSRAAVIMDVSGMDGAEATRALNFASGMVFGLRGRIEQVTDTVFLLTPEGTTVEGALSDPAATGGGRDSARR</sequence>
<evidence type="ECO:0000256" key="1">
    <source>
        <dbReference type="ARBA" id="ARBA00022618"/>
    </source>
</evidence>
<dbReference type="InterPro" id="IPR023052">
    <property type="entry name" value="Cell_div_SepF"/>
</dbReference>
<keyword evidence="5" id="KW-0963">Cytoplasm</keyword>
<keyword evidence="3 5" id="KW-0131">Cell cycle</keyword>
<evidence type="ECO:0000256" key="2">
    <source>
        <dbReference type="ARBA" id="ARBA00023210"/>
    </source>
</evidence>
<dbReference type="HAMAP" id="MF_01197">
    <property type="entry name" value="SepF"/>
    <property type="match status" value="1"/>
</dbReference>
<dbReference type="GO" id="GO:0005737">
    <property type="term" value="C:cytoplasm"/>
    <property type="evidence" value="ECO:0007669"/>
    <property type="project" value="UniProtKB-SubCell"/>
</dbReference>
<dbReference type="AlphaFoldDB" id="A0A927RH95"/>
<accession>A0A927RH95</accession>
<evidence type="ECO:0000313" key="7">
    <source>
        <dbReference type="Proteomes" id="UP000638648"/>
    </source>
</evidence>
<evidence type="ECO:0000256" key="5">
    <source>
        <dbReference type="HAMAP-Rule" id="MF_01197"/>
    </source>
</evidence>
<dbReference type="PANTHER" id="PTHR35798">
    <property type="entry name" value="CELL DIVISION PROTEIN SEPF"/>
    <property type="match status" value="1"/>
</dbReference>
<comment type="caution">
    <text evidence="6">The sequence shown here is derived from an EMBL/GenBank/DDBJ whole genome shotgun (WGS) entry which is preliminary data.</text>
</comment>
<protein>
    <recommendedName>
        <fullName evidence="5">Cell division protein SepF</fullName>
    </recommendedName>
</protein>
<dbReference type="InterPro" id="IPR038594">
    <property type="entry name" value="SepF-like_sf"/>
</dbReference>
<keyword evidence="7" id="KW-1185">Reference proteome</keyword>
<evidence type="ECO:0000256" key="3">
    <source>
        <dbReference type="ARBA" id="ARBA00023306"/>
    </source>
</evidence>
<organism evidence="6 7">
    <name type="scientific">Actinopolymorpha pittospori</name>
    <dbReference type="NCBI Taxonomy" id="648752"/>
    <lineage>
        <taxon>Bacteria</taxon>
        <taxon>Bacillati</taxon>
        <taxon>Actinomycetota</taxon>
        <taxon>Actinomycetes</taxon>
        <taxon>Propionibacteriales</taxon>
        <taxon>Actinopolymorphaceae</taxon>
        <taxon>Actinopolymorpha</taxon>
    </lineage>
</organism>
<keyword evidence="1 5" id="KW-0132">Cell division</keyword>
<name>A0A927RH95_9ACTN</name>
<dbReference type="GO" id="GO:0043093">
    <property type="term" value="P:FtsZ-dependent cytokinesis"/>
    <property type="evidence" value="ECO:0007669"/>
    <property type="project" value="UniProtKB-UniRule"/>
</dbReference>
<comment type="subunit">
    <text evidence="5">Homodimer. Interacts with FtsZ.</text>
</comment>